<protein>
    <recommendedName>
        <fullName evidence="8">WW domain-containing protein</fullName>
    </recommendedName>
</protein>
<feature type="region of interest" description="Disordered" evidence="3">
    <location>
        <begin position="1"/>
        <end position="32"/>
    </location>
</feature>
<dbReference type="PROSITE" id="PS51450">
    <property type="entry name" value="LRR"/>
    <property type="match status" value="2"/>
</dbReference>
<keyword evidence="1" id="KW-0433">Leucine-rich repeat</keyword>
<dbReference type="GO" id="GO:0005737">
    <property type="term" value="C:cytoplasm"/>
    <property type="evidence" value="ECO:0007669"/>
    <property type="project" value="TreeGrafter"/>
</dbReference>
<feature type="compositionally biased region" description="Basic and acidic residues" evidence="3">
    <location>
        <begin position="1"/>
        <end position="21"/>
    </location>
</feature>
<gene>
    <name evidence="4" type="ORF">BBJ29_001173</name>
    <name evidence="5" type="ORF">BBP00_00003779</name>
</gene>
<feature type="region of interest" description="Disordered" evidence="3">
    <location>
        <begin position="1214"/>
        <end position="1349"/>
    </location>
</feature>
<name>A0A3F2RTG9_9STRA</name>
<dbReference type="InterPro" id="IPR050216">
    <property type="entry name" value="LRR_domain-containing"/>
</dbReference>
<dbReference type="EMBL" id="MBDO02000084">
    <property type="protein sequence ID" value="RLN63929.1"/>
    <property type="molecule type" value="Genomic_DNA"/>
</dbReference>
<feature type="compositionally biased region" description="Acidic residues" evidence="3">
    <location>
        <begin position="1252"/>
        <end position="1266"/>
    </location>
</feature>
<feature type="region of interest" description="Disordered" evidence="3">
    <location>
        <begin position="219"/>
        <end position="249"/>
    </location>
</feature>
<dbReference type="Proteomes" id="UP000284657">
    <property type="component" value="Unassembled WGS sequence"/>
</dbReference>
<feature type="compositionally biased region" description="Acidic residues" evidence="3">
    <location>
        <begin position="1327"/>
        <end position="1338"/>
    </location>
</feature>
<dbReference type="PANTHER" id="PTHR48051">
    <property type="match status" value="1"/>
</dbReference>
<evidence type="ECO:0000256" key="2">
    <source>
        <dbReference type="ARBA" id="ARBA00022737"/>
    </source>
</evidence>
<accession>A0A3F2RTG9</accession>
<feature type="compositionally biased region" description="Basic and acidic residues" evidence="3">
    <location>
        <begin position="1339"/>
        <end position="1349"/>
    </location>
</feature>
<dbReference type="OrthoDB" id="676979at2759"/>
<dbReference type="SMART" id="SM00364">
    <property type="entry name" value="LRR_BAC"/>
    <property type="match status" value="12"/>
</dbReference>
<dbReference type="InterPro" id="IPR032675">
    <property type="entry name" value="LRR_dom_sf"/>
</dbReference>
<organism evidence="5 6">
    <name type="scientific">Phytophthora kernoviae</name>
    <dbReference type="NCBI Taxonomy" id="325452"/>
    <lineage>
        <taxon>Eukaryota</taxon>
        <taxon>Sar</taxon>
        <taxon>Stramenopiles</taxon>
        <taxon>Oomycota</taxon>
        <taxon>Peronosporomycetes</taxon>
        <taxon>Peronosporales</taxon>
        <taxon>Peronosporaceae</taxon>
        <taxon>Phytophthora</taxon>
    </lineage>
</organism>
<evidence type="ECO:0008006" key="8">
    <source>
        <dbReference type="Google" id="ProtNLM"/>
    </source>
</evidence>
<dbReference type="SUPFAM" id="SSF52047">
    <property type="entry name" value="RNI-like"/>
    <property type="match status" value="1"/>
</dbReference>
<dbReference type="SMART" id="SM00369">
    <property type="entry name" value="LRR_TYP"/>
    <property type="match status" value="13"/>
</dbReference>
<reference evidence="6 7" key="1">
    <citation type="submission" date="2018-07" db="EMBL/GenBank/DDBJ databases">
        <title>Genome sequencing of oomycete isolates from Chile give support for New Zealand origin for Phytophthora kernoviae and make available the first Nothophytophthora sp. genome.</title>
        <authorList>
            <person name="Studholme D.J."/>
            <person name="Sanfuentes E."/>
            <person name="Panda P."/>
            <person name="Hill R."/>
            <person name="Sambles C."/>
            <person name="Grant M."/>
            <person name="Williams N.M."/>
            <person name="Mcdougal R.L."/>
        </authorList>
    </citation>
    <scope>NUCLEOTIDE SEQUENCE [LARGE SCALE GENOMIC DNA]</scope>
    <source>
        <strain evidence="5">Chile6</strain>
        <strain evidence="4">Chile7</strain>
    </source>
</reference>
<dbReference type="InterPro" id="IPR001611">
    <property type="entry name" value="Leu-rich_rpt"/>
</dbReference>
<evidence type="ECO:0000256" key="3">
    <source>
        <dbReference type="SAM" id="MobiDB-lite"/>
    </source>
</evidence>
<dbReference type="EMBL" id="MBAD02002774">
    <property type="protein sequence ID" value="RLN44627.1"/>
    <property type="molecule type" value="Genomic_DNA"/>
</dbReference>
<proteinExistence type="predicted"/>
<keyword evidence="2" id="KW-0677">Repeat</keyword>
<dbReference type="PANTHER" id="PTHR48051:SF1">
    <property type="entry name" value="RAS SUPPRESSOR PROTEIN 1"/>
    <property type="match status" value="1"/>
</dbReference>
<evidence type="ECO:0000256" key="1">
    <source>
        <dbReference type="ARBA" id="ARBA00022614"/>
    </source>
</evidence>
<dbReference type="Pfam" id="PF13855">
    <property type="entry name" value="LRR_8"/>
    <property type="match status" value="1"/>
</dbReference>
<dbReference type="SMART" id="SM00365">
    <property type="entry name" value="LRR_SD22"/>
    <property type="match status" value="3"/>
</dbReference>
<sequence length="1349" mass="151805">MSVRIERQREQARAKDKDTSPKKPLTNKKLREAARHEHLDTQVLAAVRHTYGTQKLDLKSLELVRIPRAAIFQTLLLQFARCVRTVNVSRNALRELPDSFIRAFPEVETMLCKENALARLPSRALGELRYLRVLNVSGNQIDALPTTLPDTLETLDASRNRLQDIHNLHTLTHLVSLDLSNNHFQLLPCGIMALNRLQTLTVSGNRLVTLATRPQLTRRRTVEDDSAVVPQDEETSDEATDENNEAERKNWRIEVDPVSRNTVYYHVQSKRVTRTKPKCFQGELKRLKRLEAENNKLLALPDTFHELQALETVKLGMNGLAILPPSFSKLANLTDLDVKLNRLRELPEALGDLRQLHSLDASANVLEKLPRSFLALQRIVTLRLSGNTPLLSAGFASETLRAGNLAEVRWQLEHQIECEKHGGSRPPEPIARLVGIGAECWSTDLHINREFARAVENARETHSLSMHWRDLEAPELPRIFFTALPDLRELRLSGQRFEVLSADFGVFTQLRLLQLRQNGIRLIAPEVFGEVAGVEGSDALPLGISAALEDLDLRYNRLEALPDTFANCTKLKVLRASNNALVSLPDSMTGLANCLVDLQLAHNQLVNAPRALSALHALERLDLSFNRLETLDELDFSQLSRLQVLRLSGNRLTELPLSLGGIVTTDGGKPPPIRELTFAGNMIKEFPPAVLLLGPTLQQLEMQSNRLERLPISFGVALSELEIVESDGNPFRSPPAQIMRLGAKSIRAYLSKREQRVDELATLLTALGLKFDRETFDRPIMRHLLPPGMPLTNLSFLTAKHLEAFDRAIDSYVNGAFYLPPPPKGAGPMFRRGADIMQELLLSTHFELAQRHHRTILDELLRLLALIREKRWADKTDLRYDMLRPWGRHGEQVGVYTVRGAILFPEDYKSADDAAQPPVSPGKELPSVLRVVETRTQRGFPPEPFVQNKRTARDVERALEQYVGHYGPVGVAHARVPMRCSCEGLLRFGKMHDPCEQRGWTMVRVLYTDEEVARRELDEQRLRDAQDALLPQIQAFLNTPEGEKRFHREVKNAKDGLQIHLRALNVQLKRHHAKWKPLAKTYEREEKVEKKLEHAAQQAAKSKKPGEAVPVRRQETLSEVKARVAKREKLEFAAARVREDIEELERGKARLGQGYAAFREEVERVLLEKVGVSVRHHLVRQQRDKAIAMDWRRPWDGIDGRAFQRYQREICRHQQGGADEEGAGASPEHAPKSVLKSSKGKADESSKTGNDNDGDDDAVASDDNSEISDVSFDGYDDLVANMGREPASAVFEDDDDEDEESAAIAEAARAAAMAALEAEEAERAADDLDDSNDGDDDDGNLRESEDSDL</sequence>
<dbReference type="InterPro" id="IPR003591">
    <property type="entry name" value="Leu-rich_rpt_typical-subtyp"/>
</dbReference>
<evidence type="ECO:0000313" key="6">
    <source>
        <dbReference type="Proteomes" id="UP000277300"/>
    </source>
</evidence>
<feature type="compositionally biased region" description="Acidic residues" evidence="3">
    <location>
        <begin position="231"/>
        <end position="244"/>
    </location>
</feature>
<feature type="compositionally biased region" description="Low complexity" evidence="3">
    <location>
        <begin position="1302"/>
        <end position="1316"/>
    </location>
</feature>
<comment type="caution">
    <text evidence="5">The sequence shown here is derived from an EMBL/GenBank/DDBJ whole genome shotgun (WGS) entry which is preliminary data.</text>
</comment>
<dbReference type="Pfam" id="PF00560">
    <property type="entry name" value="LRR_1"/>
    <property type="match status" value="1"/>
</dbReference>
<dbReference type="Proteomes" id="UP000277300">
    <property type="component" value="Unassembled WGS sequence"/>
</dbReference>
<dbReference type="Gene3D" id="3.80.10.10">
    <property type="entry name" value="Ribonuclease Inhibitor"/>
    <property type="match status" value="4"/>
</dbReference>
<feature type="compositionally biased region" description="Acidic residues" evidence="3">
    <location>
        <begin position="1291"/>
        <end position="1301"/>
    </location>
</feature>
<dbReference type="SUPFAM" id="SSF52058">
    <property type="entry name" value="L domain-like"/>
    <property type="match status" value="2"/>
</dbReference>
<evidence type="ECO:0000313" key="5">
    <source>
        <dbReference type="EMBL" id="RLN63929.1"/>
    </source>
</evidence>
<evidence type="ECO:0000313" key="4">
    <source>
        <dbReference type="EMBL" id="RLN44627.1"/>
    </source>
</evidence>
<evidence type="ECO:0000313" key="7">
    <source>
        <dbReference type="Proteomes" id="UP000284657"/>
    </source>
</evidence>